<evidence type="ECO:0000256" key="5">
    <source>
        <dbReference type="ARBA" id="ARBA00023027"/>
    </source>
</evidence>
<comment type="catalytic activity">
    <reaction evidence="12">
        <text>sn-glycerol 3-phosphate + NADP(+) = dihydroxyacetone phosphate + NADPH + H(+)</text>
        <dbReference type="Rhea" id="RHEA:11096"/>
        <dbReference type="ChEBI" id="CHEBI:15378"/>
        <dbReference type="ChEBI" id="CHEBI:57597"/>
        <dbReference type="ChEBI" id="CHEBI:57642"/>
        <dbReference type="ChEBI" id="CHEBI:57783"/>
        <dbReference type="ChEBI" id="CHEBI:58349"/>
        <dbReference type="EC" id="1.1.1.94"/>
    </reaction>
</comment>
<keyword evidence="3" id="KW-0521">NADP</keyword>
<accession>A0A1M6NYC2</accession>
<dbReference type="GO" id="GO:0006650">
    <property type="term" value="P:glycerophospholipid metabolic process"/>
    <property type="evidence" value="ECO:0007669"/>
    <property type="project" value="UniProtKB-UniPathway"/>
</dbReference>
<dbReference type="InterPro" id="IPR006168">
    <property type="entry name" value="G3P_DH_NAD-dep"/>
</dbReference>
<dbReference type="GO" id="GO:0008654">
    <property type="term" value="P:phospholipid biosynthetic process"/>
    <property type="evidence" value="ECO:0007669"/>
    <property type="project" value="UniProtKB-KW"/>
</dbReference>
<dbReference type="InterPro" id="IPR011128">
    <property type="entry name" value="G3P_DH_NAD-dep_N"/>
</dbReference>
<gene>
    <name evidence="15" type="ORF">SAMN02745248_01554</name>
</gene>
<feature type="binding site" evidence="10">
    <location>
        <position position="135"/>
    </location>
    <ligand>
        <name>NAD(+)</name>
        <dbReference type="ChEBI" id="CHEBI:57540"/>
    </ligand>
</feature>
<keyword evidence="8" id="KW-1208">Phospholipid metabolism</keyword>
<dbReference type="InterPro" id="IPR013328">
    <property type="entry name" value="6PGD_dom2"/>
</dbReference>
<dbReference type="GO" id="GO:0046168">
    <property type="term" value="P:glycerol-3-phosphate catabolic process"/>
    <property type="evidence" value="ECO:0007669"/>
    <property type="project" value="InterPro"/>
</dbReference>
<evidence type="ECO:0000256" key="6">
    <source>
        <dbReference type="ARBA" id="ARBA00023098"/>
    </source>
</evidence>
<comment type="similarity">
    <text evidence="1 11">Belongs to the NAD-dependent glycerol-3-phosphate dehydrogenase family.</text>
</comment>
<evidence type="ECO:0000256" key="2">
    <source>
        <dbReference type="ARBA" id="ARBA00022516"/>
    </source>
</evidence>
<dbReference type="GO" id="GO:0051287">
    <property type="term" value="F:NAD binding"/>
    <property type="evidence" value="ECO:0007669"/>
    <property type="project" value="InterPro"/>
</dbReference>
<dbReference type="OrthoDB" id="9812273at2"/>
<dbReference type="PIRSF" id="PIRSF000114">
    <property type="entry name" value="Glycerol-3-P_dh"/>
    <property type="match status" value="1"/>
</dbReference>
<evidence type="ECO:0000256" key="11">
    <source>
        <dbReference type="RuleBase" id="RU000437"/>
    </source>
</evidence>
<dbReference type="PROSITE" id="PS00957">
    <property type="entry name" value="NAD_G3PDH"/>
    <property type="match status" value="1"/>
</dbReference>
<feature type="domain" description="Glycerol-3-phosphate dehydrogenase NAD-dependent N-terminal" evidence="13">
    <location>
        <begin position="3"/>
        <end position="154"/>
    </location>
</feature>
<dbReference type="Pfam" id="PF07479">
    <property type="entry name" value="NAD_Gly3P_dh_C"/>
    <property type="match status" value="1"/>
</dbReference>
<organism evidence="15 16">
    <name type="scientific">Hathewaya proteolytica DSM 3090</name>
    <dbReference type="NCBI Taxonomy" id="1121331"/>
    <lineage>
        <taxon>Bacteria</taxon>
        <taxon>Bacillati</taxon>
        <taxon>Bacillota</taxon>
        <taxon>Clostridia</taxon>
        <taxon>Eubacteriales</taxon>
        <taxon>Clostridiaceae</taxon>
        <taxon>Hathewaya</taxon>
    </lineage>
</organism>
<dbReference type="SUPFAM" id="SSF51735">
    <property type="entry name" value="NAD(P)-binding Rossmann-fold domains"/>
    <property type="match status" value="1"/>
</dbReference>
<dbReference type="Gene3D" id="1.10.1040.10">
    <property type="entry name" value="N-(1-d-carboxylethyl)-l-norvaline Dehydrogenase, domain 2"/>
    <property type="match status" value="1"/>
</dbReference>
<keyword evidence="7" id="KW-0594">Phospholipid biosynthesis</keyword>
<dbReference type="GO" id="GO:0005975">
    <property type="term" value="P:carbohydrate metabolic process"/>
    <property type="evidence" value="ECO:0007669"/>
    <property type="project" value="InterPro"/>
</dbReference>
<name>A0A1M6NYC2_9CLOT</name>
<dbReference type="InterPro" id="IPR036291">
    <property type="entry name" value="NAD(P)-bd_dom_sf"/>
</dbReference>
<evidence type="ECO:0000256" key="1">
    <source>
        <dbReference type="ARBA" id="ARBA00011009"/>
    </source>
</evidence>
<dbReference type="PANTHER" id="PTHR11728:SF1">
    <property type="entry name" value="GLYCEROL-3-PHOSPHATE DEHYDROGENASE [NAD(+)] 2, CHLOROPLASTIC"/>
    <property type="match status" value="1"/>
</dbReference>
<dbReference type="SUPFAM" id="SSF48179">
    <property type="entry name" value="6-phosphogluconate dehydrogenase C-terminal domain-like"/>
    <property type="match status" value="1"/>
</dbReference>
<dbReference type="NCBIfam" id="NF000942">
    <property type="entry name" value="PRK00094.1-4"/>
    <property type="match status" value="1"/>
</dbReference>
<dbReference type="EMBL" id="FRAD01000011">
    <property type="protein sequence ID" value="SHK00686.1"/>
    <property type="molecule type" value="Genomic_DNA"/>
</dbReference>
<proteinExistence type="inferred from homology"/>
<evidence type="ECO:0000259" key="13">
    <source>
        <dbReference type="Pfam" id="PF01210"/>
    </source>
</evidence>
<dbReference type="InterPro" id="IPR006109">
    <property type="entry name" value="G3P_DH_NAD-dep_C"/>
</dbReference>
<dbReference type="InterPro" id="IPR008927">
    <property type="entry name" value="6-PGluconate_DH-like_C_sf"/>
</dbReference>
<keyword evidence="2" id="KW-0444">Lipid biosynthesis</keyword>
<dbReference type="EC" id="1.1.1.94" evidence="12"/>
<evidence type="ECO:0000256" key="8">
    <source>
        <dbReference type="ARBA" id="ARBA00023264"/>
    </source>
</evidence>
<evidence type="ECO:0000256" key="3">
    <source>
        <dbReference type="ARBA" id="ARBA00022857"/>
    </source>
</evidence>
<dbReference type="GO" id="GO:0005829">
    <property type="term" value="C:cytosol"/>
    <property type="evidence" value="ECO:0007669"/>
    <property type="project" value="TreeGrafter"/>
</dbReference>
<keyword evidence="4 11" id="KW-0560">Oxidoreductase</keyword>
<keyword evidence="5 10" id="KW-0520">NAD</keyword>
<feature type="binding site" evidence="10">
    <location>
        <position position="265"/>
    </location>
    <ligand>
        <name>NAD(+)</name>
        <dbReference type="ChEBI" id="CHEBI:57540"/>
    </ligand>
</feature>
<dbReference type="Gene3D" id="3.40.50.720">
    <property type="entry name" value="NAD(P)-binding Rossmann-like Domain"/>
    <property type="match status" value="1"/>
</dbReference>
<evidence type="ECO:0000313" key="16">
    <source>
        <dbReference type="Proteomes" id="UP000183952"/>
    </source>
</evidence>
<dbReference type="AlphaFoldDB" id="A0A1M6NYC2"/>
<dbReference type="Proteomes" id="UP000183952">
    <property type="component" value="Unassembled WGS sequence"/>
</dbReference>
<reference evidence="15 16" key="1">
    <citation type="submission" date="2016-11" db="EMBL/GenBank/DDBJ databases">
        <authorList>
            <person name="Jaros S."/>
            <person name="Januszkiewicz K."/>
            <person name="Wedrychowicz H."/>
        </authorList>
    </citation>
    <scope>NUCLEOTIDE SEQUENCE [LARGE SCALE GENOMIC DNA]</scope>
    <source>
        <strain evidence="15 16">DSM 3090</strain>
    </source>
</reference>
<dbReference type="Pfam" id="PF01210">
    <property type="entry name" value="NAD_Gly3P_dh_N"/>
    <property type="match status" value="1"/>
</dbReference>
<keyword evidence="16" id="KW-1185">Reference proteome</keyword>
<dbReference type="PANTHER" id="PTHR11728">
    <property type="entry name" value="GLYCEROL-3-PHOSPHATE DEHYDROGENASE"/>
    <property type="match status" value="1"/>
</dbReference>
<evidence type="ECO:0000256" key="12">
    <source>
        <dbReference type="RuleBase" id="RU000439"/>
    </source>
</evidence>
<feature type="domain" description="Glycerol-3-phosphate dehydrogenase NAD-dependent C-terminal" evidence="14">
    <location>
        <begin position="175"/>
        <end position="307"/>
    </location>
</feature>
<dbReference type="UniPathway" id="UPA00940"/>
<evidence type="ECO:0000256" key="10">
    <source>
        <dbReference type="PIRSR" id="PIRSR000114-3"/>
    </source>
</evidence>
<dbReference type="STRING" id="1121331.SAMN02745248_01554"/>
<evidence type="ECO:0000256" key="9">
    <source>
        <dbReference type="PIRSR" id="PIRSR000114-1"/>
    </source>
</evidence>
<dbReference type="GO" id="GO:0141153">
    <property type="term" value="F:glycerol-3-phosphate dehydrogenase (NADP+) activity"/>
    <property type="evidence" value="ECO:0007669"/>
    <property type="project" value="RHEA"/>
</dbReference>
<evidence type="ECO:0000259" key="14">
    <source>
        <dbReference type="Pfam" id="PF07479"/>
    </source>
</evidence>
<evidence type="ECO:0000256" key="4">
    <source>
        <dbReference type="ARBA" id="ARBA00023002"/>
    </source>
</evidence>
<dbReference type="PRINTS" id="PR00077">
    <property type="entry name" value="GPDHDRGNASE"/>
</dbReference>
<feature type="active site" description="Proton acceptor" evidence="9">
    <location>
        <position position="186"/>
    </location>
</feature>
<sequence>MKTTLLGCGRWASFLAWYSARLGHNVLIWGREESERYQSLKSTRKNEYVELQDNIQLTSDLEEAINFSQRIIISINAQNLRELCGKIKEHNYEGKTFILNMKGIEISTGMRLSQVVEDVLGDNINVCVWVGPGHAEDFTRDIPNCMVVSSKKDEVMNDVVNTYKSNLIRFYKNDDLIGVEIGAAAKNVVGIAAGILDGLNLSSLKGALMSRGVTEVARLITAMGGKGSSSFGLSHLGDYEATLFSAHSHNRSYGENLVKDIKTTKLAEGVYTSEALLKIGKKLNVDLPITNAIYNVIYNKVCIKSALDELFNRELKNEIW</sequence>
<evidence type="ECO:0000313" key="15">
    <source>
        <dbReference type="EMBL" id="SHK00686.1"/>
    </source>
</evidence>
<dbReference type="NCBIfam" id="NF000940">
    <property type="entry name" value="PRK00094.1-2"/>
    <property type="match status" value="1"/>
</dbReference>
<protein>
    <recommendedName>
        <fullName evidence="12">Glycerol-3-phosphate dehydrogenase</fullName>
        <ecNumber evidence="12">1.1.1.94</ecNumber>
    </recommendedName>
</protein>
<evidence type="ECO:0000256" key="7">
    <source>
        <dbReference type="ARBA" id="ARBA00023209"/>
    </source>
</evidence>
<keyword evidence="6" id="KW-0443">Lipid metabolism</keyword>